<keyword evidence="2" id="KW-1185">Reference proteome</keyword>
<protein>
    <recommendedName>
        <fullName evidence="3">Response regulatory domain-containing protein</fullName>
    </recommendedName>
</protein>
<evidence type="ECO:0000313" key="2">
    <source>
        <dbReference type="Proteomes" id="UP001596997"/>
    </source>
</evidence>
<accession>A0ABW3I5T9</accession>
<gene>
    <name evidence="1" type="ORF">ACFQ1O_12450</name>
</gene>
<organism evidence="1 2">
    <name type="scientific">Pseudofulvibacter geojedonensis</name>
    <dbReference type="NCBI Taxonomy" id="1123758"/>
    <lineage>
        <taxon>Bacteria</taxon>
        <taxon>Pseudomonadati</taxon>
        <taxon>Bacteroidota</taxon>
        <taxon>Flavobacteriia</taxon>
        <taxon>Flavobacteriales</taxon>
        <taxon>Flavobacteriaceae</taxon>
        <taxon>Pseudofulvibacter</taxon>
    </lineage>
</organism>
<sequence>MVANLQQILLIEKNPLLIALYQKLLSKYANKPYQLKIEDSITTANRLFKKGKEFDIVILSSEYNIQEASISEERFLTKLRFNYPKCKLFLISNSSNVNRIKRMLKLYALNVYLLQEELNQELLEKGFEVIWSSSGFLFSPKVKKIKEHSYQVLDLIDLIDVDLLFYLTKSCKTKDLPEKLNLSLGAIEKRKNRLKKKLETDNLLQAALENGLL</sequence>
<dbReference type="EMBL" id="JBHTJM010000010">
    <property type="protein sequence ID" value="MFD0964817.1"/>
    <property type="molecule type" value="Genomic_DNA"/>
</dbReference>
<comment type="caution">
    <text evidence="1">The sequence shown here is derived from an EMBL/GenBank/DDBJ whole genome shotgun (WGS) entry which is preliminary data.</text>
</comment>
<evidence type="ECO:0008006" key="3">
    <source>
        <dbReference type="Google" id="ProtNLM"/>
    </source>
</evidence>
<dbReference type="RefSeq" id="WP_377716363.1">
    <property type="nucleotide sequence ID" value="NZ_JBHTJM010000010.1"/>
</dbReference>
<name>A0ABW3I5T9_9FLAO</name>
<proteinExistence type="predicted"/>
<evidence type="ECO:0000313" key="1">
    <source>
        <dbReference type="EMBL" id="MFD0964817.1"/>
    </source>
</evidence>
<dbReference type="Proteomes" id="UP001596997">
    <property type="component" value="Unassembled WGS sequence"/>
</dbReference>
<reference evidence="2" key="1">
    <citation type="journal article" date="2019" name="Int. J. Syst. Evol. Microbiol.">
        <title>The Global Catalogue of Microorganisms (GCM) 10K type strain sequencing project: providing services to taxonomists for standard genome sequencing and annotation.</title>
        <authorList>
            <consortium name="The Broad Institute Genomics Platform"/>
            <consortium name="The Broad Institute Genome Sequencing Center for Infectious Disease"/>
            <person name="Wu L."/>
            <person name="Ma J."/>
        </authorList>
    </citation>
    <scope>NUCLEOTIDE SEQUENCE [LARGE SCALE GENOMIC DNA]</scope>
    <source>
        <strain evidence="2">CCUG 62114</strain>
    </source>
</reference>
<dbReference type="Gene3D" id="3.40.50.2300">
    <property type="match status" value="1"/>
</dbReference>